<dbReference type="AlphaFoldDB" id="A0A1I5Y3S3"/>
<dbReference type="GeneID" id="99650720"/>
<name>A0A1I5Y3S3_9ACTN</name>
<evidence type="ECO:0000259" key="5">
    <source>
        <dbReference type="PROSITE" id="PS50893"/>
    </source>
</evidence>
<evidence type="ECO:0000256" key="2">
    <source>
        <dbReference type="ARBA" id="ARBA00022741"/>
    </source>
</evidence>
<dbReference type="InterPro" id="IPR003593">
    <property type="entry name" value="AAA+_ATPase"/>
</dbReference>
<dbReference type="Proteomes" id="UP000183413">
    <property type="component" value="Unassembled WGS sequence"/>
</dbReference>
<evidence type="ECO:0000256" key="3">
    <source>
        <dbReference type="ARBA" id="ARBA00022840"/>
    </source>
</evidence>
<dbReference type="GO" id="GO:0005524">
    <property type="term" value="F:ATP binding"/>
    <property type="evidence" value="ECO:0007669"/>
    <property type="project" value="UniProtKB-KW"/>
</dbReference>
<dbReference type="PROSITE" id="PS50893">
    <property type="entry name" value="ABC_TRANSPORTER_2"/>
    <property type="match status" value="1"/>
</dbReference>
<dbReference type="InterPro" id="IPR051120">
    <property type="entry name" value="ABC_AA/LPS_Transport"/>
</dbReference>
<accession>A0A1I5Y3S3</accession>
<feature type="compositionally biased region" description="Gly residues" evidence="4">
    <location>
        <begin position="1"/>
        <end position="11"/>
    </location>
</feature>
<gene>
    <name evidence="6" type="ORF">SAMN04489713_12961</name>
</gene>
<keyword evidence="7" id="KW-1185">Reference proteome</keyword>
<dbReference type="Pfam" id="PF12399">
    <property type="entry name" value="BCA_ABC_TP_C"/>
    <property type="match status" value="1"/>
</dbReference>
<dbReference type="RefSeq" id="WP_083598553.1">
    <property type="nucleotide sequence ID" value="NZ_CP083237.1"/>
</dbReference>
<feature type="compositionally biased region" description="Low complexity" evidence="4">
    <location>
        <begin position="12"/>
        <end position="24"/>
    </location>
</feature>
<evidence type="ECO:0000313" key="6">
    <source>
        <dbReference type="EMBL" id="SFQ38597.1"/>
    </source>
</evidence>
<dbReference type="InParanoid" id="A0A1I5Y3S3"/>
<keyword evidence="3 6" id="KW-0067">ATP-binding</keyword>
<dbReference type="EMBL" id="FOVH01000029">
    <property type="protein sequence ID" value="SFQ38597.1"/>
    <property type="molecule type" value="Genomic_DNA"/>
</dbReference>
<dbReference type="InterPro" id="IPR027417">
    <property type="entry name" value="P-loop_NTPase"/>
</dbReference>
<proteinExistence type="predicted"/>
<sequence>MGGGPTEGGQGAAPEGAAPGGAAQDGVAHDGAVPVLTARGLVREFRGFRAVDEVDLDVAEGSVHALVGPNGAGKTTLFNLLTGFLKPSAGSVRLDGHELAGRSPESITRLGVARSFQITSLFAELTPRRHLELALASPTGLGWRFWRSDKALSRFAARAGELLDEAGLSGQGDVPAGSLSYGSKRALELALALALDPKVLLLDEPTAGMGVEDVDRTIELVRKIRAGRTVVLVEHNMNVVASLADRVTVLQHGKVLIEGPYAEIRHDPRVVTAYLGDSNAAH</sequence>
<dbReference type="GO" id="GO:0016887">
    <property type="term" value="F:ATP hydrolysis activity"/>
    <property type="evidence" value="ECO:0007669"/>
    <property type="project" value="InterPro"/>
</dbReference>
<evidence type="ECO:0000256" key="4">
    <source>
        <dbReference type="SAM" id="MobiDB-lite"/>
    </source>
</evidence>
<feature type="domain" description="ABC transporter" evidence="5">
    <location>
        <begin position="36"/>
        <end position="277"/>
    </location>
</feature>
<dbReference type="Pfam" id="PF00005">
    <property type="entry name" value="ABC_tran"/>
    <property type="match status" value="1"/>
</dbReference>
<dbReference type="SMART" id="SM00382">
    <property type="entry name" value="AAA"/>
    <property type="match status" value="1"/>
</dbReference>
<protein>
    <submittedName>
        <fullName evidence="6">Amino acid/amide ABC transporter ATP-binding protein 1, HAAT family</fullName>
    </submittedName>
</protein>
<reference evidence="6 7" key="1">
    <citation type="submission" date="2016-10" db="EMBL/GenBank/DDBJ databases">
        <authorList>
            <person name="de Groot N.N."/>
        </authorList>
    </citation>
    <scope>NUCLEOTIDE SEQUENCE [LARGE SCALE GENOMIC DNA]</scope>
    <source>
        <strain evidence="6 7">DSM 43067</strain>
    </source>
</reference>
<dbReference type="InterPro" id="IPR032823">
    <property type="entry name" value="BCA_ABC_TP_C"/>
</dbReference>
<dbReference type="STRING" id="1993.SAMN04489713_12961"/>
<dbReference type="PANTHER" id="PTHR45772:SF3">
    <property type="entry name" value="ABC TRANSPORTER ATP-BINDING PROTEIN"/>
    <property type="match status" value="1"/>
</dbReference>
<dbReference type="CDD" id="cd03219">
    <property type="entry name" value="ABC_Mj1267_LivG_branched"/>
    <property type="match status" value="1"/>
</dbReference>
<evidence type="ECO:0000313" key="7">
    <source>
        <dbReference type="Proteomes" id="UP000183413"/>
    </source>
</evidence>
<feature type="region of interest" description="Disordered" evidence="4">
    <location>
        <begin position="1"/>
        <end position="26"/>
    </location>
</feature>
<dbReference type="GO" id="GO:0005886">
    <property type="term" value="C:plasma membrane"/>
    <property type="evidence" value="ECO:0007669"/>
    <property type="project" value="TreeGrafter"/>
</dbReference>
<keyword evidence="2" id="KW-0547">Nucleotide-binding</keyword>
<keyword evidence="1" id="KW-0813">Transport</keyword>
<dbReference type="SUPFAM" id="SSF52540">
    <property type="entry name" value="P-loop containing nucleoside triphosphate hydrolases"/>
    <property type="match status" value="1"/>
</dbReference>
<dbReference type="Gene3D" id="3.40.50.300">
    <property type="entry name" value="P-loop containing nucleotide triphosphate hydrolases"/>
    <property type="match status" value="1"/>
</dbReference>
<dbReference type="OrthoDB" id="4350300at2"/>
<organism evidence="6 7">
    <name type="scientific">Actinomadura madurae</name>
    <dbReference type="NCBI Taxonomy" id="1993"/>
    <lineage>
        <taxon>Bacteria</taxon>
        <taxon>Bacillati</taxon>
        <taxon>Actinomycetota</taxon>
        <taxon>Actinomycetes</taxon>
        <taxon>Streptosporangiales</taxon>
        <taxon>Thermomonosporaceae</taxon>
        <taxon>Actinomadura</taxon>
    </lineage>
</organism>
<dbReference type="eggNOG" id="COG0411">
    <property type="taxonomic scope" value="Bacteria"/>
</dbReference>
<evidence type="ECO:0000256" key="1">
    <source>
        <dbReference type="ARBA" id="ARBA00022448"/>
    </source>
</evidence>
<dbReference type="PANTHER" id="PTHR45772">
    <property type="entry name" value="CONSERVED COMPONENT OF ABC TRANSPORTER FOR NATURAL AMINO ACIDS-RELATED"/>
    <property type="match status" value="1"/>
</dbReference>
<dbReference type="InterPro" id="IPR003439">
    <property type="entry name" value="ABC_transporter-like_ATP-bd"/>
</dbReference>